<dbReference type="EMBL" id="JABRWO010000009">
    <property type="protein sequence ID" value="MBA2116106.1"/>
    <property type="molecule type" value="Genomic_DNA"/>
</dbReference>
<evidence type="ECO:0008006" key="4">
    <source>
        <dbReference type="Google" id="ProtNLM"/>
    </source>
</evidence>
<gene>
    <name evidence="2" type="ORF">HOV93_32950</name>
</gene>
<feature type="region of interest" description="Disordered" evidence="1">
    <location>
        <begin position="43"/>
        <end position="64"/>
    </location>
</feature>
<dbReference type="InterPro" id="IPR021375">
    <property type="entry name" value="DUF2997"/>
</dbReference>
<evidence type="ECO:0000313" key="3">
    <source>
        <dbReference type="Proteomes" id="UP000551616"/>
    </source>
</evidence>
<comment type="caution">
    <text evidence="2">The sequence shown here is derived from an EMBL/GenBank/DDBJ whole genome shotgun (WGS) entry which is preliminary data.</text>
</comment>
<evidence type="ECO:0000313" key="2">
    <source>
        <dbReference type="EMBL" id="MBA2116106.1"/>
    </source>
</evidence>
<reference evidence="2 3" key="1">
    <citation type="submission" date="2020-05" db="EMBL/GenBank/DDBJ databases">
        <title>Bremerella alba sp. nov., a novel planctomycete isolated from the surface of the macroalga Fucus spiralis.</title>
        <authorList>
            <person name="Godinho O."/>
            <person name="Botelho R."/>
            <person name="Albuquerque L."/>
            <person name="Wiegand S."/>
            <person name="Da Costa M.S."/>
            <person name="Lobo-Da-Cunha A."/>
            <person name="Jogler C."/>
            <person name="Lage O.M."/>
        </authorList>
    </citation>
    <scope>NUCLEOTIDE SEQUENCE [LARGE SCALE GENOMIC DNA]</scope>
    <source>
        <strain evidence="2 3">FF15</strain>
    </source>
</reference>
<protein>
    <recommendedName>
        <fullName evidence="4">DUF2997 domain-containing protein</fullName>
    </recommendedName>
</protein>
<feature type="compositionally biased region" description="Low complexity" evidence="1">
    <location>
        <begin position="51"/>
        <end position="64"/>
    </location>
</feature>
<organism evidence="2 3">
    <name type="scientific">Bremerella alba</name>
    <dbReference type="NCBI Taxonomy" id="980252"/>
    <lineage>
        <taxon>Bacteria</taxon>
        <taxon>Pseudomonadati</taxon>
        <taxon>Planctomycetota</taxon>
        <taxon>Planctomycetia</taxon>
        <taxon>Pirellulales</taxon>
        <taxon>Pirellulaceae</taxon>
        <taxon>Bremerella</taxon>
    </lineage>
</organism>
<evidence type="ECO:0000256" key="1">
    <source>
        <dbReference type="SAM" id="MobiDB-lite"/>
    </source>
</evidence>
<accession>A0A7V9A8J4</accession>
<dbReference type="Pfam" id="PF11211">
    <property type="entry name" value="DUF2997"/>
    <property type="match status" value="1"/>
</dbReference>
<keyword evidence="3" id="KW-1185">Reference proteome</keyword>
<dbReference type="AlphaFoldDB" id="A0A7V9A8J4"/>
<proteinExistence type="predicted"/>
<name>A0A7V9A8J4_9BACT</name>
<sequence>MKVIEIIVSPEGESKLETRGFQGAECQEASRFLELALGRKTSDTATSEFHQTSVQQQTQLEQKE</sequence>
<dbReference type="Proteomes" id="UP000551616">
    <property type="component" value="Unassembled WGS sequence"/>
</dbReference>
<dbReference type="RefSeq" id="WP_207397533.1">
    <property type="nucleotide sequence ID" value="NZ_JABRWO010000009.1"/>
</dbReference>